<gene>
    <name evidence="4" type="ORF">C2845_PM01G32130</name>
</gene>
<dbReference type="GO" id="GO:0008408">
    <property type="term" value="F:3'-5' exonuclease activity"/>
    <property type="evidence" value="ECO:0007669"/>
    <property type="project" value="InterPro"/>
</dbReference>
<dbReference type="InterPro" id="IPR036397">
    <property type="entry name" value="RNaseH_sf"/>
</dbReference>
<dbReference type="InterPro" id="IPR051132">
    <property type="entry name" value="3-5_Exonuclease_domain"/>
</dbReference>
<comment type="caution">
    <text evidence="4">The sequence shown here is derived from an EMBL/GenBank/DDBJ whole genome shotgun (WGS) entry which is preliminary data.</text>
</comment>
<dbReference type="InterPro" id="IPR002562">
    <property type="entry name" value="3'-5'_exonuclease_dom"/>
</dbReference>
<dbReference type="STRING" id="4540.A0A3L6THE5"/>
<evidence type="ECO:0000256" key="2">
    <source>
        <dbReference type="ARBA" id="ARBA00022801"/>
    </source>
</evidence>
<dbReference type="Proteomes" id="UP000275267">
    <property type="component" value="Unassembled WGS sequence"/>
</dbReference>
<dbReference type="GO" id="GO:0005737">
    <property type="term" value="C:cytoplasm"/>
    <property type="evidence" value="ECO:0007669"/>
    <property type="project" value="TreeGrafter"/>
</dbReference>
<feature type="domain" description="3'-5' exonuclease" evidence="3">
    <location>
        <begin position="35"/>
        <end position="153"/>
    </location>
</feature>
<evidence type="ECO:0000256" key="1">
    <source>
        <dbReference type="ARBA" id="ARBA00022722"/>
    </source>
</evidence>
<dbReference type="PANTHER" id="PTHR13620">
    <property type="entry name" value="3-5 EXONUCLEASE"/>
    <property type="match status" value="1"/>
</dbReference>
<dbReference type="OrthoDB" id="446462at2759"/>
<evidence type="ECO:0000313" key="4">
    <source>
        <dbReference type="EMBL" id="RLN39046.1"/>
    </source>
</evidence>
<sequence length="160" mass="18507">MSRKLHLRRTWEELCVGTRVLVFHVIYADGGDLPAVFRSFLTDEDHIFTGAHIENDMTRLRDDFSITISNPIDLQLVVPKAARRYEYLGGTHPLYGVRRSSLEKIAKEVLCLPRLCKVPADHNNWNVRYLSYAQVKYAAADAYLSYEIAKQLEIKDGYRF</sequence>
<evidence type="ECO:0000259" key="3">
    <source>
        <dbReference type="Pfam" id="PF01612"/>
    </source>
</evidence>
<proteinExistence type="predicted"/>
<dbReference type="Gene3D" id="3.30.420.10">
    <property type="entry name" value="Ribonuclease H-like superfamily/Ribonuclease H"/>
    <property type="match status" value="1"/>
</dbReference>
<name>A0A3L6THE5_PANMI</name>
<dbReference type="GO" id="GO:0005634">
    <property type="term" value="C:nucleus"/>
    <property type="evidence" value="ECO:0007669"/>
    <property type="project" value="TreeGrafter"/>
</dbReference>
<organism evidence="4 5">
    <name type="scientific">Panicum miliaceum</name>
    <name type="common">Proso millet</name>
    <name type="synonym">Broomcorn millet</name>
    <dbReference type="NCBI Taxonomy" id="4540"/>
    <lineage>
        <taxon>Eukaryota</taxon>
        <taxon>Viridiplantae</taxon>
        <taxon>Streptophyta</taxon>
        <taxon>Embryophyta</taxon>
        <taxon>Tracheophyta</taxon>
        <taxon>Spermatophyta</taxon>
        <taxon>Magnoliopsida</taxon>
        <taxon>Liliopsida</taxon>
        <taxon>Poales</taxon>
        <taxon>Poaceae</taxon>
        <taxon>PACMAD clade</taxon>
        <taxon>Panicoideae</taxon>
        <taxon>Panicodae</taxon>
        <taxon>Paniceae</taxon>
        <taxon>Panicinae</taxon>
        <taxon>Panicum</taxon>
        <taxon>Panicum sect. Panicum</taxon>
    </lineage>
</organism>
<accession>A0A3L6THE5</accession>
<keyword evidence="2" id="KW-0378">Hydrolase</keyword>
<dbReference type="Pfam" id="PF01612">
    <property type="entry name" value="DNA_pol_A_exo1"/>
    <property type="match status" value="1"/>
</dbReference>
<dbReference type="EMBL" id="PQIB02000001">
    <property type="protein sequence ID" value="RLN39046.1"/>
    <property type="molecule type" value="Genomic_DNA"/>
</dbReference>
<dbReference type="SUPFAM" id="SSF53098">
    <property type="entry name" value="Ribonuclease H-like"/>
    <property type="match status" value="1"/>
</dbReference>
<dbReference type="InterPro" id="IPR012337">
    <property type="entry name" value="RNaseH-like_sf"/>
</dbReference>
<evidence type="ECO:0000313" key="5">
    <source>
        <dbReference type="Proteomes" id="UP000275267"/>
    </source>
</evidence>
<protein>
    <recommendedName>
        <fullName evidence="3">3'-5' exonuclease domain-containing protein</fullName>
    </recommendedName>
</protein>
<keyword evidence="5" id="KW-1185">Reference proteome</keyword>
<dbReference type="PANTHER" id="PTHR13620:SF121">
    <property type="entry name" value="EMB|CAB82946.1-RELATED"/>
    <property type="match status" value="1"/>
</dbReference>
<keyword evidence="1" id="KW-0540">Nuclease</keyword>
<reference evidence="5" key="1">
    <citation type="journal article" date="2019" name="Nat. Commun.">
        <title>The genome of broomcorn millet.</title>
        <authorList>
            <person name="Zou C."/>
            <person name="Miki D."/>
            <person name="Li D."/>
            <person name="Tang Q."/>
            <person name="Xiao L."/>
            <person name="Rajput S."/>
            <person name="Deng P."/>
            <person name="Jia W."/>
            <person name="Huang R."/>
            <person name="Zhang M."/>
            <person name="Sun Y."/>
            <person name="Hu J."/>
            <person name="Fu X."/>
            <person name="Schnable P.S."/>
            <person name="Li F."/>
            <person name="Zhang H."/>
            <person name="Feng B."/>
            <person name="Zhu X."/>
            <person name="Liu R."/>
            <person name="Schnable J.C."/>
            <person name="Zhu J.-K."/>
            <person name="Zhang H."/>
        </authorList>
    </citation>
    <scope>NUCLEOTIDE SEQUENCE [LARGE SCALE GENOMIC DNA]</scope>
</reference>
<dbReference type="AlphaFoldDB" id="A0A3L6THE5"/>
<dbReference type="GO" id="GO:0006139">
    <property type="term" value="P:nucleobase-containing compound metabolic process"/>
    <property type="evidence" value="ECO:0007669"/>
    <property type="project" value="InterPro"/>
</dbReference>
<dbReference type="GO" id="GO:0003676">
    <property type="term" value="F:nucleic acid binding"/>
    <property type="evidence" value="ECO:0007669"/>
    <property type="project" value="InterPro"/>
</dbReference>